<dbReference type="PROSITE" id="PS51671">
    <property type="entry name" value="ACT"/>
    <property type="match status" value="1"/>
</dbReference>
<gene>
    <name evidence="3" type="ORF">EV699_1274</name>
</gene>
<proteinExistence type="predicted"/>
<dbReference type="Proteomes" id="UP000295765">
    <property type="component" value="Unassembled WGS sequence"/>
</dbReference>
<keyword evidence="1" id="KW-0804">Transcription</keyword>
<dbReference type="EMBL" id="SLWY01000027">
    <property type="protein sequence ID" value="TCO76965.1"/>
    <property type="molecule type" value="Genomic_DNA"/>
</dbReference>
<dbReference type="InterPro" id="IPR045865">
    <property type="entry name" value="ACT-like_dom_sf"/>
</dbReference>
<name>A0A4R2LCC1_9GAMM</name>
<dbReference type="PANTHER" id="PTHR34875">
    <property type="entry name" value="UPF0237 PROTEIN MJ1558"/>
    <property type="match status" value="1"/>
</dbReference>
<comment type="subcellular location">
    <subcellularLocation>
        <location evidence="1">Cytoplasm</location>
    </subcellularLocation>
</comment>
<dbReference type="Pfam" id="PF13740">
    <property type="entry name" value="ACT_6"/>
    <property type="match status" value="1"/>
</dbReference>
<dbReference type="GO" id="GO:0005737">
    <property type="term" value="C:cytoplasm"/>
    <property type="evidence" value="ECO:0007669"/>
    <property type="project" value="UniProtKB-SubCell"/>
</dbReference>
<evidence type="ECO:0000256" key="1">
    <source>
        <dbReference type="PIRNR" id="PIRNR028103"/>
    </source>
</evidence>
<evidence type="ECO:0000259" key="2">
    <source>
        <dbReference type="PROSITE" id="PS51671"/>
    </source>
</evidence>
<reference evidence="3 4" key="1">
    <citation type="submission" date="2019-03" db="EMBL/GenBank/DDBJ databases">
        <title>Genomic Encyclopedia of Type Strains, Phase IV (KMG-IV): sequencing the most valuable type-strain genomes for metagenomic binning, comparative biology and taxonomic classification.</title>
        <authorList>
            <person name="Goeker M."/>
        </authorList>
    </citation>
    <scope>NUCLEOTIDE SEQUENCE [LARGE SCALE GENOMIC DNA]</scope>
    <source>
        <strain evidence="3 4">DSM 25287</strain>
    </source>
</reference>
<feature type="domain" description="ACT" evidence="2">
    <location>
        <begin position="84"/>
        <end position="167"/>
    </location>
</feature>
<dbReference type="AlphaFoldDB" id="A0A4R2LCC1"/>
<keyword evidence="1" id="KW-0678">Repressor</keyword>
<comment type="caution">
    <text evidence="3">The sequence shown here is derived from an EMBL/GenBank/DDBJ whole genome shotgun (WGS) entry which is preliminary data.</text>
</comment>
<dbReference type="PANTHER" id="PTHR34875:SF5">
    <property type="entry name" value="GLYCINE CLEAVAGE SYSTEM TRANSCRIPTIONAL REPRESSOR"/>
    <property type="match status" value="1"/>
</dbReference>
<keyword evidence="4" id="KW-1185">Reference proteome</keyword>
<evidence type="ECO:0000313" key="3">
    <source>
        <dbReference type="EMBL" id="TCO76965.1"/>
    </source>
</evidence>
<dbReference type="InterPro" id="IPR050990">
    <property type="entry name" value="UPF0237/GcvR_regulator"/>
</dbReference>
<dbReference type="InterPro" id="IPR002912">
    <property type="entry name" value="ACT_dom"/>
</dbReference>
<organism evidence="3 4">
    <name type="scientific">Plasticicumulans lactativorans</name>
    <dbReference type="NCBI Taxonomy" id="1133106"/>
    <lineage>
        <taxon>Bacteria</taxon>
        <taxon>Pseudomonadati</taxon>
        <taxon>Pseudomonadota</taxon>
        <taxon>Gammaproteobacteria</taxon>
        <taxon>Candidatus Competibacteraceae</taxon>
        <taxon>Plasticicumulans</taxon>
    </lineage>
</organism>
<dbReference type="PIRSF" id="PIRSF028103">
    <property type="entry name" value="GcvR"/>
    <property type="match status" value="1"/>
</dbReference>
<sequence length="167" mass="18040">MGEDRPGLLHDLSRVILDAGCSVHDSHINVLGQECVAMLMVRGNWNTLAKLEAQLRKAEPSLGLTLTLKRTGPRKAGDDALPYAVEVIALEQPGIVNSLAGFFASRSINIEELVTRSYTAPHTGAAMFSVNMAIGVPANMHIGLLRDEFLDFCDDLNLDAVMEPVKG</sequence>
<dbReference type="SUPFAM" id="SSF55021">
    <property type="entry name" value="ACT-like"/>
    <property type="match status" value="2"/>
</dbReference>
<dbReference type="CDD" id="cd04869">
    <property type="entry name" value="ACT_GcvR_2"/>
    <property type="match status" value="1"/>
</dbReference>
<evidence type="ECO:0000313" key="4">
    <source>
        <dbReference type="Proteomes" id="UP000295765"/>
    </source>
</evidence>
<protein>
    <recommendedName>
        <fullName evidence="1">Glycine cleavage system transcriptional repressor</fullName>
    </recommendedName>
</protein>
<keyword evidence="1" id="KW-0963">Cytoplasm</keyword>
<dbReference type="GO" id="GO:0006355">
    <property type="term" value="P:regulation of DNA-templated transcription"/>
    <property type="evidence" value="ECO:0007669"/>
    <property type="project" value="UniProtKB-UniRule"/>
</dbReference>
<accession>A0A4R2LCC1</accession>
<dbReference type="Gene3D" id="3.30.70.260">
    <property type="match status" value="2"/>
</dbReference>
<dbReference type="InterPro" id="IPR016867">
    <property type="entry name" value="GcvR"/>
</dbReference>